<dbReference type="PROSITE" id="PS50927">
    <property type="entry name" value="BULB_LECTIN"/>
    <property type="match status" value="1"/>
</dbReference>
<evidence type="ECO:0000256" key="8">
    <source>
        <dbReference type="ARBA" id="ARBA00022741"/>
    </source>
</evidence>
<keyword evidence="6 21" id="KW-0732">Signal</keyword>
<dbReference type="InterPro" id="IPR051343">
    <property type="entry name" value="G-type_lectin_kinases/EP1-like"/>
</dbReference>
<keyword evidence="7" id="KW-0430">Lectin</keyword>
<name>A0A2P5DSK9_PARAD</name>
<keyword evidence="3" id="KW-0245">EGF-like domain</keyword>
<comment type="catalytic activity">
    <reaction evidence="17 18">
        <text>L-seryl-[protein] + ATP = O-phospho-L-seryl-[protein] + ADP + H(+)</text>
        <dbReference type="Rhea" id="RHEA:17989"/>
        <dbReference type="Rhea" id="RHEA-COMP:9863"/>
        <dbReference type="Rhea" id="RHEA-COMP:11604"/>
        <dbReference type="ChEBI" id="CHEBI:15378"/>
        <dbReference type="ChEBI" id="CHEBI:29999"/>
        <dbReference type="ChEBI" id="CHEBI:30616"/>
        <dbReference type="ChEBI" id="CHEBI:83421"/>
        <dbReference type="ChEBI" id="CHEBI:456216"/>
        <dbReference type="EC" id="2.7.11.1"/>
    </reaction>
</comment>
<evidence type="ECO:0000256" key="2">
    <source>
        <dbReference type="ARBA" id="ARBA00022527"/>
    </source>
</evidence>
<dbReference type="AlphaFoldDB" id="A0A2P5DSK9"/>
<dbReference type="Gene3D" id="3.30.200.20">
    <property type="entry name" value="Phosphorylase Kinase, domain 1"/>
    <property type="match status" value="1"/>
</dbReference>
<sequence>MAAMLLFFLLITGISISTAQNSNTRISLGSSLSPTSNSYWLSNSGQFAFGFYKQDGGFSIGIWFEKIQQKTVIWTANRDEQPLPDDVTLLLRDDGRFVLKDKLGKEVSMFLSSQPAASASMLDSGNFVLYNSESKIIWQSFEYPTDTLLPGQRLEVLKQLVSGVSLTNHSSGRFRLVMQADANLVLYPIISNLLPYHAYWNSQTHMEGEQNVTLNLDTNGQLYLLNSTYSNIVKNLYVAGWSHLGENVTYRLTIDVDGILRLYSHSLLQNSSWNIEWTPTSSKCAPTGLCGLNAYCVLNDEEPNCTCLPGFHFIDPHQKNLGCDRKSSIDYCKIENNGTIPLVEFDGVAWENYSYSIVPSNNKMACKEDCLRDCHCEIAFFKDRQCNKLMFPLRYAKAETQAFVTTIVKVLNGSSWTDTTMVANGRKRQQQTGIIIANIVILSFGLIGLVVSGALVYKYRMWEYRRVADQRNDGFLEDVTLRPYTFGELEKAANGFTVQVGKGAFGTVFKGNIVSNSCRKVVAIKRLEKVAADGEREFRNEMKVIGRTHHKNLVKLLGYCHEGANRLLVYEYMTNGSLANFLFKSDTKPTWEERTGIALNIAQGIVYLHEECETQIIHCDIKPENILIDEQKCTKIADFGLAKLLMPDQTRTYTGLRGTRGYVAPEWHRNMPITVKADVYSFGIMLLEIVCCRRSVDMDVPEDKVVLANWVFDCFVAGELEKLVEEDEDVEKNELKNMIKLGLWCIQEEPSLRPSMKRVCLMLEGIIEIPAPPNPTSSVSVVHIY</sequence>
<dbReference type="InterPro" id="IPR001480">
    <property type="entry name" value="Bulb-type_lectin_dom"/>
</dbReference>
<keyword evidence="14 24" id="KW-0675">Receptor</keyword>
<comment type="subcellular location">
    <subcellularLocation>
        <location evidence="1">Membrane</location>
        <topology evidence="1">Single-pass type I membrane protein</topology>
    </subcellularLocation>
</comment>
<dbReference type="FunFam" id="2.90.10.10:FF:000013">
    <property type="entry name" value="G-type lectin S-receptor-like serine/threonine-protein kinase LECRK1"/>
    <property type="match status" value="1"/>
</dbReference>
<dbReference type="STRING" id="3476.A0A2P5DSK9"/>
<dbReference type="GO" id="GO:0016020">
    <property type="term" value="C:membrane"/>
    <property type="evidence" value="ECO:0007669"/>
    <property type="project" value="UniProtKB-SubCell"/>
</dbReference>
<keyword evidence="13" id="KW-1015">Disulfide bond</keyword>
<evidence type="ECO:0000256" key="16">
    <source>
        <dbReference type="ARBA" id="ARBA00047899"/>
    </source>
</evidence>
<evidence type="ECO:0000256" key="5">
    <source>
        <dbReference type="ARBA" id="ARBA00022692"/>
    </source>
</evidence>
<evidence type="ECO:0000256" key="12">
    <source>
        <dbReference type="ARBA" id="ARBA00023136"/>
    </source>
</evidence>
<evidence type="ECO:0000256" key="19">
    <source>
        <dbReference type="PROSITE-ProRule" id="PRU10141"/>
    </source>
</evidence>
<keyword evidence="8 18" id="KW-0547">Nucleotide-binding</keyword>
<evidence type="ECO:0000256" key="1">
    <source>
        <dbReference type="ARBA" id="ARBA00004479"/>
    </source>
</evidence>
<dbReference type="CDD" id="cd14066">
    <property type="entry name" value="STKc_IRAK"/>
    <property type="match status" value="1"/>
</dbReference>
<dbReference type="InterPro" id="IPR000719">
    <property type="entry name" value="Prot_kinase_dom"/>
</dbReference>
<feature type="signal peptide" evidence="21">
    <location>
        <begin position="1"/>
        <end position="19"/>
    </location>
</feature>
<dbReference type="SMART" id="SM00220">
    <property type="entry name" value="S_TKc"/>
    <property type="match status" value="1"/>
</dbReference>
<evidence type="ECO:0000256" key="21">
    <source>
        <dbReference type="SAM" id="SignalP"/>
    </source>
</evidence>
<comment type="caution">
    <text evidence="24">The sequence shown here is derived from an EMBL/GenBank/DDBJ whole genome shotgun (WGS) entry which is preliminary data.</text>
</comment>
<accession>A0A2P5DSK9</accession>
<dbReference type="InterPro" id="IPR017441">
    <property type="entry name" value="Protein_kinase_ATP_BS"/>
</dbReference>
<keyword evidence="4 18" id="KW-0808">Transferase</keyword>
<dbReference type="EC" id="2.7.11.1" evidence="18"/>
<evidence type="ECO:0000256" key="11">
    <source>
        <dbReference type="ARBA" id="ARBA00022989"/>
    </source>
</evidence>
<keyword evidence="9 18" id="KW-0418">Kinase</keyword>
<dbReference type="SMART" id="SM00108">
    <property type="entry name" value="B_lectin"/>
    <property type="match status" value="2"/>
</dbReference>
<dbReference type="Proteomes" id="UP000237105">
    <property type="component" value="Unassembled WGS sequence"/>
</dbReference>
<dbReference type="PIRSF" id="PIRSF000641">
    <property type="entry name" value="SRK"/>
    <property type="match status" value="1"/>
</dbReference>
<keyword evidence="5 20" id="KW-0812">Transmembrane</keyword>
<evidence type="ECO:0000256" key="18">
    <source>
        <dbReference type="PIRNR" id="PIRNR000641"/>
    </source>
</evidence>
<dbReference type="EMBL" id="JXTB01000019">
    <property type="protein sequence ID" value="PON76271.1"/>
    <property type="molecule type" value="Genomic_DNA"/>
</dbReference>
<keyword evidence="11 20" id="KW-1133">Transmembrane helix</keyword>
<reference evidence="25" key="1">
    <citation type="submission" date="2016-06" db="EMBL/GenBank/DDBJ databases">
        <title>Parallel loss of symbiosis genes in relatives of nitrogen-fixing non-legume Parasponia.</title>
        <authorList>
            <person name="Van Velzen R."/>
            <person name="Holmer R."/>
            <person name="Bu F."/>
            <person name="Rutten L."/>
            <person name="Van Zeijl A."/>
            <person name="Liu W."/>
            <person name="Santuari L."/>
            <person name="Cao Q."/>
            <person name="Sharma T."/>
            <person name="Shen D."/>
            <person name="Roswanjaya Y."/>
            <person name="Wardhani T."/>
            <person name="Kalhor M.S."/>
            <person name="Jansen J."/>
            <person name="Van den Hoogen J."/>
            <person name="Gungor B."/>
            <person name="Hartog M."/>
            <person name="Hontelez J."/>
            <person name="Verver J."/>
            <person name="Yang W.-C."/>
            <person name="Schijlen E."/>
            <person name="Repin R."/>
            <person name="Schilthuizen M."/>
            <person name="Schranz E."/>
            <person name="Heidstra R."/>
            <person name="Miyata K."/>
            <person name="Fedorova E."/>
            <person name="Kohlen W."/>
            <person name="Bisseling T."/>
            <person name="Smit S."/>
            <person name="Geurts R."/>
        </authorList>
    </citation>
    <scope>NUCLEOTIDE SEQUENCE [LARGE SCALE GENOMIC DNA]</scope>
    <source>
        <strain evidence="25">cv. WU1-14</strain>
    </source>
</reference>
<evidence type="ECO:0000256" key="10">
    <source>
        <dbReference type="ARBA" id="ARBA00022840"/>
    </source>
</evidence>
<evidence type="ECO:0000256" key="3">
    <source>
        <dbReference type="ARBA" id="ARBA00022536"/>
    </source>
</evidence>
<comment type="catalytic activity">
    <reaction evidence="16 18">
        <text>L-threonyl-[protein] + ATP = O-phospho-L-threonyl-[protein] + ADP + H(+)</text>
        <dbReference type="Rhea" id="RHEA:46608"/>
        <dbReference type="Rhea" id="RHEA-COMP:11060"/>
        <dbReference type="Rhea" id="RHEA-COMP:11605"/>
        <dbReference type="ChEBI" id="CHEBI:15378"/>
        <dbReference type="ChEBI" id="CHEBI:30013"/>
        <dbReference type="ChEBI" id="CHEBI:30616"/>
        <dbReference type="ChEBI" id="CHEBI:61977"/>
        <dbReference type="ChEBI" id="CHEBI:456216"/>
        <dbReference type="EC" id="2.7.11.1"/>
    </reaction>
</comment>
<keyword evidence="10 18" id="KW-0067">ATP-binding</keyword>
<dbReference type="GO" id="GO:0004674">
    <property type="term" value="F:protein serine/threonine kinase activity"/>
    <property type="evidence" value="ECO:0007669"/>
    <property type="project" value="UniProtKB-KW"/>
</dbReference>
<dbReference type="GO" id="GO:0030246">
    <property type="term" value="F:carbohydrate binding"/>
    <property type="evidence" value="ECO:0007669"/>
    <property type="project" value="UniProtKB-KW"/>
</dbReference>
<feature type="transmembrane region" description="Helical" evidence="20">
    <location>
        <begin position="434"/>
        <end position="457"/>
    </location>
</feature>
<dbReference type="CDD" id="cd00028">
    <property type="entry name" value="B_lectin"/>
    <property type="match status" value="1"/>
</dbReference>
<evidence type="ECO:0000259" key="23">
    <source>
        <dbReference type="PROSITE" id="PS50927"/>
    </source>
</evidence>
<dbReference type="PANTHER" id="PTHR47976:SF102">
    <property type="entry name" value="G-TYPE LECTIN S-RECEPTOR-LIKE SERINE_THREONINE-PROTEIN KINASE LECRK3"/>
    <property type="match status" value="1"/>
</dbReference>
<keyword evidence="15" id="KW-0325">Glycoprotein</keyword>
<dbReference type="InterPro" id="IPR036426">
    <property type="entry name" value="Bulb-type_lectin_dom_sf"/>
</dbReference>
<evidence type="ECO:0000256" key="17">
    <source>
        <dbReference type="ARBA" id="ARBA00048679"/>
    </source>
</evidence>
<feature type="domain" description="Bulb-type lectin" evidence="23">
    <location>
        <begin position="25"/>
        <end position="142"/>
    </location>
</feature>
<evidence type="ECO:0000256" key="13">
    <source>
        <dbReference type="ARBA" id="ARBA00023157"/>
    </source>
</evidence>
<keyword evidence="2 18" id="KW-0723">Serine/threonine-protein kinase</keyword>
<evidence type="ECO:0000256" key="6">
    <source>
        <dbReference type="ARBA" id="ARBA00022729"/>
    </source>
</evidence>
<evidence type="ECO:0000256" key="7">
    <source>
        <dbReference type="ARBA" id="ARBA00022734"/>
    </source>
</evidence>
<feature type="domain" description="Protein kinase" evidence="22">
    <location>
        <begin position="494"/>
        <end position="785"/>
    </location>
</feature>
<evidence type="ECO:0000256" key="20">
    <source>
        <dbReference type="SAM" id="Phobius"/>
    </source>
</evidence>
<comment type="similarity">
    <text evidence="18">Belongs to the protein kinase superfamily. Ser/Thr protein kinase family.</text>
</comment>
<dbReference type="PROSITE" id="PS00107">
    <property type="entry name" value="PROTEIN_KINASE_ATP"/>
    <property type="match status" value="1"/>
</dbReference>
<dbReference type="Pfam" id="PF01453">
    <property type="entry name" value="B_lectin"/>
    <property type="match status" value="1"/>
</dbReference>
<dbReference type="GO" id="GO:0048544">
    <property type="term" value="P:recognition of pollen"/>
    <property type="evidence" value="ECO:0007669"/>
    <property type="project" value="InterPro"/>
</dbReference>
<dbReference type="FunFam" id="2.90.10.10:FF:000026">
    <property type="entry name" value="Serine/threonine-protein kinase"/>
    <property type="match status" value="1"/>
</dbReference>
<dbReference type="InterPro" id="IPR000858">
    <property type="entry name" value="S_locus_glycoprot_dom"/>
</dbReference>
<dbReference type="Pfam" id="PF00069">
    <property type="entry name" value="Pkinase"/>
    <property type="match status" value="1"/>
</dbReference>
<dbReference type="GO" id="GO:0005524">
    <property type="term" value="F:ATP binding"/>
    <property type="evidence" value="ECO:0007669"/>
    <property type="project" value="UniProtKB-UniRule"/>
</dbReference>
<gene>
    <name evidence="24" type="ORF">PanWU01x14_036890</name>
</gene>
<dbReference type="InterPro" id="IPR011009">
    <property type="entry name" value="Kinase-like_dom_sf"/>
</dbReference>
<dbReference type="InterPro" id="IPR024171">
    <property type="entry name" value="SRK-like_kinase"/>
</dbReference>
<dbReference type="OrthoDB" id="1154362at2759"/>
<dbReference type="InterPro" id="IPR008271">
    <property type="entry name" value="Ser/Thr_kinase_AS"/>
</dbReference>
<protein>
    <recommendedName>
        <fullName evidence="18">Receptor-like serine/threonine-protein kinase</fullName>
        <ecNumber evidence="18">2.7.11.1</ecNumber>
    </recommendedName>
</protein>
<feature type="chain" id="PRO_5015166871" description="Receptor-like serine/threonine-protein kinase" evidence="21">
    <location>
        <begin position="20"/>
        <end position="785"/>
    </location>
</feature>
<dbReference type="Gene3D" id="1.10.510.10">
    <property type="entry name" value="Transferase(Phosphotransferase) domain 1"/>
    <property type="match status" value="1"/>
</dbReference>
<proteinExistence type="inferred from homology"/>
<dbReference type="PROSITE" id="PS00108">
    <property type="entry name" value="PROTEIN_KINASE_ST"/>
    <property type="match status" value="1"/>
</dbReference>
<keyword evidence="25" id="KW-1185">Reference proteome</keyword>
<feature type="binding site" evidence="19">
    <location>
        <position position="525"/>
    </location>
    <ligand>
        <name>ATP</name>
        <dbReference type="ChEBI" id="CHEBI:30616"/>
    </ligand>
</feature>
<evidence type="ECO:0000259" key="22">
    <source>
        <dbReference type="PROSITE" id="PS50011"/>
    </source>
</evidence>
<dbReference type="FunFam" id="3.30.200.20:FF:000059">
    <property type="entry name" value="S-receptor-like serine/threonine-protein kinase"/>
    <property type="match status" value="1"/>
</dbReference>
<dbReference type="Pfam" id="PF00954">
    <property type="entry name" value="S_locus_glycop"/>
    <property type="match status" value="1"/>
</dbReference>
<dbReference type="PANTHER" id="PTHR47976">
    <property type="entry name" value="G-TYPE LECTIN S-RECEPTOR-LIKE SERINE/THREONINE-PROTEIN KINASE SD2-5"/>
    <property type="match status" value="1"/>
</dbReference>
<evidence type="ECO:0000256" key="15">
    <source>
        <dbReference type="ARBA" id="ARBA00023180"/>
    </source>
</evidence>
<dbReference type="SUPFAM" id="SSF51110">
    <property type="entry name" value="alpha-D-mannose-specific plant lectins"/>
    <property type="match status" value="2"/>
</dbReference>
<organism evidence="24 25">
    <name type="scientific">Parasponia andersonii</name>
    <name type="common">Sponia andersonii</name>
    <dbReference type="NCBI Taxonomy" id="3476"/>
    <lineage>
        <taxon>Eukaryota</taxon>
        <taxon>Viridiplantae</taxon>
        <taxon>Streptophyta</taxon>
        <taxon>Embryophyta</taxon>
        <taxon>Tracheophyta</taxon>
        <taxon>Spermatophyta</taxon>
        <taxon>Magnoliopsida</taxon>
        <taxon>eudicotyledons</taxon>
        <taxon>Gunneridae</taxon>
        <taxon>Pentapetalae</taxon>
        <taxon>rosids</taxon>
        <taxon>fabids</taxon>
        <taxon>Rosales</taxon>
        <taxon>Cannabaceae</taxon>
        <taxon>Parasponia</taxon>
    </lineage>
</organism>
<evidence type="ECO:0000256" key="4">
    <source>
        <dbReference type="ARBA" id="ARBA00022679"/>
    </source>
</evidence>
<evidence type="ECO:0000256" key="14">
    <source>
        <dbReference type="ARBA" id="ARBA00023170"/>
    </source>
</evidence>
<evidence type="ECO:0000313" key="25">
    <source>
        <dbReference type="Proteomes" id="UP000237105"/>
    </source>
</evidence>
<evidence type="ECO:0000313" key="24">
    <source>
        <dbReference type="EMBL" id="PON76271.1"/>
    </source>
</evidence>
<dbReference type="PROSITE" id="PS50011">
    <property type="entry name" value="PROTEIN_KINASE_DOM"/>
    <property type="match status" value="1"/>
</dbReference>
<dbReference type="SUPFAM" id="SSF56112">
    <property type="entry name" value="Protein kinase-like (PK-like)"/>
    <property type="match status" value="1"/>
</dbReference>
<dbReference type="GO" id="GO:0106310">
    <property type="term" value="F:protein serine kinase activity"/>
    <property type="evidence" value="ECO:0007669"/>
    <property type="project" value="RHEA"/>
</dbReference>
<dbReference type="FunFam" id="1.10.510.10:FF:000237">
    <property type="entry name" value="G-type lectin S-receptor-like serine/threonine-protein kinase"/>
    <property type="match status" value="1"/>
</dbReference>
<evidence type="ECO:0000256" key="9">
    <source>
        <dbReference type="ARBA" id="ARBA00022777"/>
    </source>
</evidence>
<keyword evidence="12 20" id="KW-0472">Membrane</keyword>
<dbReference type="Gene3D" id="2.90.10.10">
    <property type="entry name" value="Bulb-type lectin domain"/>
    <property type="match status" value="2"/>
</dbReference>